<dbReference type="AlphaFoldDB" id="A0A645AQK9"/>
<organism evidence="2">
    <name type="scientific">bioreactor metagenome</name>
    <dbReference type="NCBI Taxonomy" id="1076179"/>
    <lineage>
        <taxon>unclassified sequences</taxon>
        <taxon>metagenomes</taxon>
        <taxon>ecological metagenomes</taxon>
    </lineage>
</organism>
<proteinExistence type="predicted"/>
<feature type="compositionally biased region" description="Basic and acidic residues" evidence="1">
    <location>
        <begin position="1"/>
        <end position="10"/>
    </location>
</feature>
<reference evidence="2" key="1">
    <citation type="submission" date="2019-08" db="EMBL/GenBank/DDBJ databases">
        <authorList>
            <person name="Kucharzyk K."/>
            <person name="Murdoch R.W."/>
            <person name="Higgins S."/>
            <person name="Loffler F."/>
        </authorList>
    </citation>
    <scope>NUCLEOTIDE SEQUENCE</scope>
</reference>
<comment type="caution">
    <text evidence="2">The sequence shown here is derived from an EMBL/GenBank/DDBJ whole genome shotgun (WGS) entry which is preliminary data.</text>
</comment>
<sequence length="140" mass="14978">MALRERETPEGHGAVLPFAEDKGNVQGPGRFMADDESAEGRGGNDIRRVFPHLFRQGFPGESGVPGEAEQQGALHVVAAVISGSEQKMPLQVGPALLHHFPESFKHHLFFQDNPSSTAAAMFLTAAILSGAFTMGRPTTI</sequence>
<name>A0A645AQK9_9ZZZZ</name>
<accession>A0A645AQK9</accession>
<protein>
    <submittedName>
        <fullName evidence="2">Uncharacterized protein</fullName>
    </submittedName>
</protein>
<gene>
    <name evidence="2" type="ORF">SDC9_102164</name>
</gene>
<feature type="region of interest" description="Disordered" evidence="1">
    <location>
        <begin position="1"/>
        <end position="45"/>
    </location>
</feature>
<evidence type="ECO:0000313" key="2">
    <source>
        <dbReference type="EMBL" id="MPM55369.1"/>
    </source>
</evidence>
<dbReference type="EMBL" id="VSSQ01015241">
    <property type="protein sequence ID" value="MPM55369.1"/>
    <property type="molecule type" value="Genomic_DNA"/>
</dbReference>
<evidence type="ECO:0000256" key="1">
    <source>
        <dbReference type="SAM" id="MobiDB-lite"/>
    </source>
</evidence>